<gene>
    <name evidence="1" type="ORF">T01_14769</name>
</gene>
<sequence>MHTQSNQYSTIFQLDTRQSSSLQGIDFETEYLELCVKLKQLNFIMPSNIILSPLEQNQRFATLCGKRTVRLNHCNECNDLNQLKEVLVEALISLVNRMTIDQ</sequence>
<reference evidence="1 2" key="1">
    <citation type="submission" date="2015-01" db="EMBL/GenBank/DDBJ databases">
        <title>Evolution of Trichinella species and genotypes.</title>
        <authorList>
            <person name="Korhonen P.K."/>
            <person name="Edoardo P."/>
            <person name="Giuseppe L.R."/>
            <person name="Gasser R.B."/>
        </authorList>
    </citation>
    <scope>NUCLEOTIDE SEQUENCE [LARGE SCALE GENOMIC DNA]</scope>
    <source>
        <strain evidence="1">ISS3</strain>
    </source>
</reference>
<organism evidence="1 2">
    <name type="scientific">Trichinella spiralis</name>
    <name type="common">Trichina worm</name>
    <dbReference type="NCBI Taxonomy" id="6334"/>
    <lineage>
        <taxon>Eukaryota</taxon>
        <taxon>Metazoa</taxon>
        <taxon>Ecdysozoa</taxon>
        <taxon>Nematoda</taxon>
        <taxon>Enoplea</taxon>
        <taxon>Dorylaimia</taxon>
        <taxon>Trichinellida</taxon>
        <taxon>Trichinellidae</taxon>
        <taxon>Trichinella</taxon>
    </lineage>
</organism>
<name>A0A0V1B4G9_TRISP</name>
<dbReference type="Proteomes" id="UP000054776">
    <property type="component" value="Unassembled WGS sequence"/>
</dbReference>
<evidence type="ECO:0000313" key="2">
    <source>
        <dbReference type="Proteomes" id="UP000054776"/>
    </source>
</evidence>
<dbReference type="AlphaFoldDB" id="A0A0V1B4G9"/>
<dbReference type="EMBL" id="JYDH01000109">
    <property type="protein sequence ID" value="KRY31871.1"/>
    <property type="molecule type" value="Genomic_DNA"/>
</dbReference>
<accession>A0A0V1B4G9</accession>
<dbReference type="OrthoDB" id="10280177at2759"/>
<proteinExistence type="predicted"/>
<evidence type="ECO:0000313" key="1">
    <source>
        <dbReference type="EMBL" id="KRY31871.1"/>
    </source>
</evidence>
<keyword evidence="2" id="KW-1185">Reference proteome</keyword>
<comment type="caution">
    <text evidence="1">The sequence shown here is derived from an EMBL/GenBank/DDBJ whole genome shotgun (WGS) entry which is preliminary data.</text>
</comment>
<protein>
    <submittedName>
        <fullName evidence="1">Uncharacterized protein</fullName>
    </submittedName>
</protein>
<dbReference type="InParanoid" id="A0A0V1B4G9"/>